<dbReference type="PROSITE" id="PS01229">
    <property type="entry name" value="COF_2"/>
    <property type="match status" value="1"/>
</dbReference>
<dbReference type="GO" id="GO:0000287">
    <property type="term" value="F:magnesium ion binding"/>
    <property type="evidence" value="ECO:0007669"/>
    <property type="project" value="TreeGrafter"/>
</dbReference>
<dbReference type="InterPro" id="IPR021130">
    <property type="entry name" value="PRib-ATP_PPHydrolase-like"/>
</dbReference>
<gene>
    <name evidence="1" type="ORF">BG261_08385</name>
</gene>
<evidence type="ECO:0000313" key="2">
    <source>
        <dbReference type="Proteomes" id="UP000178622"/>
    </source>
</evidence>
<proteinExistence type="predicted"/>
<dbReference type="InterPro" id="IPR006379">
    <property type="entry name" value="HAD-SF_hydro_IIB"/>
</dbReference>
<dbReference type="Gene3D" id="3.30.1240.10">
    <property type="match status" value="1"/>
</dbReference>
<dbReference type="OrthoDB" id="9810101at2"/>
<dbReference type="InterPro" id="IPR036412">
    <property type="entry name" value="HAD-like_sf"/>
</dbReference>
<reference evidence="2" key="1">
    <citation type="submission" date="2016-09" db="EMBL/GenBank/DDBJ databases">
        <title>Draft genome sequence of a novel species of the family Streptococcaceae isolated from flowers.</title>
        <authorList>
            <person name="Chuah L.-O."/>
            <person name="Yap K.-P."/>
            <person name="Thong K.L."/>
            <person name="Liong M.T."/>
            <person name="Ahmad R."/>
            <person name="Rusul G."/>
        </authorList>
    </citation>
    <scope>NUCLEOTIDE SEQUENCE [LARGE SCALE GENOMIC DNA]</scope>
    <source>
        <strain evidence="2">DF1</strain>
    </source>
</reference>
<dbReference type="SFLD" id="SFLDG01140">
    <property type="entry name" value="C2.B:_Phosphomannomutase_and_P"/>
    <property type="match status" value="1"/>
</dbReference>
<dbReference type="NCBIfam" id="TIGR00099">
    <property type="entry name" value="Cof-subfamily"/>
    <property type="match status" value="1"/>
</dbReference>
<dbReference type="SFLD" id="SFLDS00003">
    <property type="entry name" value="Haloacid_Dehalogenase"/>
    <property type="match status" value="1"/>
</dbReference>
<keyword evidence="2" id="KW-1185">Reference proteome</keyword>
<evidence type="ECO:0000313" key="1">
    <source>
        <dbReference type="EMBL" id="OFI48290.1"/>
    </source>
</evidence>
<dbReference type="Proteomes" id="UP000178622">
    <property type="component" value="Unassembled WGS sequence"/>
</dbReference>
<dbReference type="Gene3D" id="3.40.50.1000">
    <property type="entry name" value="HAD superfamily/HAD-like"/>
    <property type="match status" value="1"/>
</dbReference>
<protein>
    <submittedName>
        <fullName evidence="1">Haloacid dehalogenase</fullName>
    </submittedName>
</protein>
<dbReference type="GO" id="GO:0016791">
    <property type="term" value="F:phosphatase activity"/>
    <property type="evidence" value="ECO:0007669"/>
    <property type="project" value="TreeGrafter"/>
</dbReference>
<dbReference type="PANTHER" id="PTHR10000:SF25">
    <property type="entry name" value="PHOSPHATASE YKRA-RELATED"/>
    <property type="match status" value="1"/>
</dbReference>
<dbReference type="NCBIfam" id="TIGR01484">
    <property type="entry name" value="HAD-SF-IIB"/>
    <property type="match status" value="1"/>
</dbReference>
<dbReference type="STRING" id="1859473.BG261_08385"/>
<dbReference type="Pfam" id="PF08282">
    <property type="entry name" value="Hydrolase_3"/>
    <property type="match status" value="1"/>
</dbReference>
<dbReference type="PANTHER" id="PTHR10000">
    <property type="entry name" value="PHOSPHOSERINE PHOSPHATASE"/>
    <property type="match status" value="1"/>
</dbReference>
<dbReference type="GO" id="GO:0005829">
    <property type="term" value="C:cytosol"/>
    <property type="evidence" value="ECO:0007669"/>
    <property type="project" value="TreeGrafter"/>
</dbReference>
<dbReference type="Gene3D" id="1.10.3420.10">
    <property type="entry name" value="putative ntp pyrophosphohydrolase like domain"/>
    <property type="match status" value="1"/>
</dbReference>
<dbReference type="InterPro" id="IPR023214">
    <property type="entry name" value="HAD_sf"/>
</dbReference>
<name>A0A1E8GJ42_9LACT</name>
<dbReference type="EMBL" id="MKIR01000026">
    <property type="protein sequence ID" value="OFI48290.1"/>
    <property type="molecule type" value="Genomic_DNA"/>
</dbReference>
<dbReference type="SFLD" id="SFLDG01144">
    <property type="entry name" value="C2.B.4:_PGP_Like"/>
    <property type="match status" value="1"/>
</dbReference>
<dbReference type="CDD" id="cd07517">
    <property type="entry name" value="HAD_HPP"/>
    <property type="match status" value="1"/>
</dbReference>
<dbReference type="InterPro" id="IPR023292">
    <property type="entry name" value="NTP_PyroPHydrolase-like_dom_sf"/>
</dbReference>
<organism evidence="1 2">
    <name type="scientific">Floricoccus tropicus</name>
    <dbReference type="NCBI Taxonomy" id="1859473"/>
    <lineage>
        <taxon>Bacteria</taxon>
        <taxon>Bacillati</taxon>
        <taxon>Bacillota</taxon>
        <taxon>Bacilli</taxon>
        <taxon>Lactobacillales</taxon>
        <taxon>Streptococcaceae</taxon>
        <taxon>Floricoccus</taxon>
    </lineage>
</organism>
<dbReference type="AlphaFoldDB" id="A0A1E8GJ42"/>
<dbReference type="RefSeq" id="WP_070793297.1">
    <property type="nucleotide sequence ID" value="NZ_MKIR01000026.1"/>
</dbReference>
<comment type="caution">
    <text evidence="1">The sequence shown here is derived from an EMBL/GenBank/DDBJ whole genome shotgun (WGS) entry which is preliminary data.</text>
</comment>
<dbReference type="SUPFAM" id="SSF56784">
    <property type="entry name" value="HAD-like"/>
    <property type="match status" value="1"/>
</dbReference>
<sequence>MDTKAVFFDLDGTLFTSTRNILPSTKRAIAELKERGILVGVATGRGPAFVIPIMENLQLDFAITYNGQYIFSPSETISTRPIDKKSLREILAYSRKNHRDVSFGGADGMLGSGLIKFGETRTAQFVNHILPGQISNSLKDTFKNFVRKVKPQRMDLEKIIRQPVYQVVMVATEDETPELEANFKNVTITRSNPYSVDIIAKNNSKLNGIAKVGEKYGFTLENVMAFGDSNNDIEMIGGVGIGVAMGNGTHQVKQVASYVTDTNNQDGIAKAIAHYGLINFYDHETFRSRDEEFNKAKDFHKLMDGKTQEIPRVFSASEASNRVDFKVEEMVEFLYAATKGDEESFETITEKMKTDIDKAKQKVISKNKNIDDVLTNEVDALTDMLYLTYGSFVLMGVDPAEIFDAVHRANMGKIFPDGEAHFDEVTHKVLKPSNWEKEYAPEERIRFELERQKKVATKKASRLG</sequence>
<accession>A0A1E8GJ42</accession>
<dbReference type="Pfam" id="PF01503">
    <property type="entry name" value="PRA-PH"/>
    <property type="match status" value="1"/>
</dbReference>
<dbReference type="InterPro" id="IPR000150">
    <property type="entry name" value="Cof"/>
</dbReference>